<accession>A0A0E9U9F2</accession>
<sequence length="44" mass="5027">MPNHFCLSRRLEIDKIKKITIIELGPVSHVFPSMMVVCVKCALE</sequence>
<evidence type="ECO:0000313" key="1">
    <source>
        <dbReference type="EMBL" id="JAH62347.1"/>
    </source>
</evidence>
<reference evidence="1" key="2">
    <citation type="journal article" date="2015" name="Fish Shellfish Immunol.">
        <title>Early steps in the European eel (Anguilla anguilla)-Vibrio vulnificus interaction in the gills: Role of the RtxA13 toxin.</title>
        <authorList>
            <person name="Callol A."/>
            <person name="Pajuelo D."/>
            <person name="Ebbesson L."/>
            <person name="Teles M."/>
            <person name="MacKenzie S."/>
            <person name="Amaro C."/>
        </authorList>
    </citation>
    <scope>NUCLEOTIDE SEQUENCE</scope>
</reference>
<dbReference type="AlphaFoldDB" id="A0A0E9U9F2"/>
<proteinExistence type="predicted"/>
<dbReference type="EMBL" id="GBXM01046230">
    <property type="protein sequence ID" value="JAH62347.1"/>
    <property type="molecule type" value="Transcribed_RNA"/>
</dbReference>
<reference evidence="1" key="1">
    <citation type="submission" date="2014-11" db="EMBL/GenBank/DDBJ databases">
        <authorList>
            <person name="Amaro Gonzalez C."/>
        </authorList>
    </citation>
    <scope>NUCLEOTIDE SEQUENCE</scope>
</reference>
<name>A0A0E9U9F2_ANGAN</name>
<protein>
    <submittedName>
        <fullName evidence="1">Uncharacterized protein</fullName>
    </submittedName>
</protein>
<organism evidence="1">
    <name type="scientific">Anguilla anguilla</name>
    <name type="common">European freshwater eel</name>
    <name type="synonym">Muraena anguilla</name>
    <dbReference type="NCBI Taxonomy" id="7936"/>
    <lineage>
        <taxon>Eukaryota</taxon>
        <taxon>Metazoa</taxon>
        <taxon>Chordata</taxon>
        <taxon>Craniata</taxon>
        <taxon>Vertebrata</taxon>
        <taxon>Euteleostomi</taxon>
        <taxon>Actinopterygii</taxon>
        <taxon>Neopterygii</taxon>
        <taxon>Teleostei</taxon>
        <taxon>Anguilliformes</taxon>
        <taxon>Anguillidae</taxon>
        <taxon>Anguilla</taxon>
    </lineage>
</organism>